<feature type="region of interest" description="Disordered" evidence="1">
    <location>
        <begin position="229"/>
        <end position="250"/>
    </location>
</feature>
<organism evidence="2 3">
    <name type="scientific">Pyrobaculum oguniense (strain DSM 13380 / JCM 10595 / TE7)</name>
    <dbReference type="NCBI Taxonomy" id="698757"/>
    <lineage>
        <taxon>Archaea</taxon>
        <taxon>Thermoproteota</taxon>
        <taxon>Thermoprotei</taxon>
        <taxon>Thermoproteales</taxon>
        <taxon>Thermoproteaceae</taxon>
        <taxon>Pyrobaculum</taxon>
    </lineage>
</organism>
<dbReference type="KEGG" id="pog:Pogu_0004"/>
<evidence type="ECO:0000256" key="1">
    <source>
        <dbReference type="SAM" id="MobiDB-lite"/>
    </source>
</evidence>
<keyword evidence="3" id="KW-1185">Reference proteome</keyword>
<name>H6Q601_PYROT</name>
<proteinExistence type="predicted"/>
<reference evidence="2 3" key="1">
    <citation type="journal article" date="2012" name="Stand. Genomic Sci.">
        <title>Complete genome sequence of Pyrobaculum oguniense.</title>
        <authorList>
            <person name="Bernick D.L."/>
            <person name="Karplus K."/>
            <person name="Lui L.M."/>
            <person name="Coker J.K."/>
            <person name="Murphy J.N."/>
            <person name="Chan P.P."/>
            <person name="Cozen A.E."/>
            <person name="Lowe T.M."/>
        </authorList>
    </citation>
    <scope>NUCLEOTIDE SEQUENCE [LARGE SCALE GENOMIC DNA]</scope>
    <source>
        <strain evidence="2 3">TE7</strain>
    </source>
</reference>
<evidence type="ECO:0000313" key="2">
    <source>
        <dbReference type="EMBL" id="AFA38031.1"/>
    </source>
</evidence>
<dbReference type="HOGENOM" id="CLU_1109534_0_0_2"/>
<sequence length="250" mass="27722">MAFTEGAAYVPRGRLYFAKWPPLVLLDERVEEFCPELGGLCEDLERAGRAAGLGVGSVGELARRFPQHVPLLLHLLDARFAGPYAEWWDALREDRFPSVAERWEVAERPGCGLPIACPVSHTALLSSPPRSLRLLGRCIHLNKKFRERHGAALWDVVADEGAAKEALEEPRRWLAPLFQDLPPAEELAGCRSTASSMRGRRLEALALFKYWAETGREPYIDGALGGWPPVKLSRRPPRRSRGGASSLLGP</sequence>
<feature type="compositionally biased region" description="Basic residues" evidence="1">
    <location>
        <begin position="232"/>
        <end position="241"/>
    </location>
</feature>
<protein>
    <submittedName>
        <fullName evidence="2">Uncharacterized protein</fullName>
    </submittedName>
</protein>
<dbReference type="Proteomes" id="UP000009062">
    <property type="component" value="Chromosome"/>
</dbReference>
<accession>H6Q601</accession>
<dbReference type="STRING" id="698757.Pogu_0004"/>
<dbReference type="EMBL" id="CP003316">
    <property type="protein sequence ID" value="AFA38031.1"/>
    <property type="molecule type" value="Genomic_DNA"/>
</dbReference>
<gene>
    <name evidence="2" type="ordered locus">Pogu_0004</name>
</gene>
<dbReference type="AlphaFoldDB" id="H6Q601"/>
<evidence type="ECO:0000313" key="3">
    <source>
        <dbReference type="Proteomes" id="UP000009062"/>
    </source>
</evidence>